<sequence>YISRFRSPERMQSEAGYYVTNLQGAVAFIESMDASCLSITQEEFDKHIEMTIWEMELEKRTKERTIAKQQLGQQQLGQQQLGQQQKKSSLSPPQTLSQLMSQPQQDMPGERAQWLIDRSSNLAKSTLEKTNNFVGRLISEFSSPAQSETNSSSRRNSIGNLSSTPLGIRHSTTASRPPAQEETVDDLVDSDGRFAVGGEEWKAALAVVRDMFPNIDRDVVDIVFESNVGMVPRTIEQLLDISTDNEPLDVTARRIKGREDSEDLLLDSPVIVGAADAFDKVVGVAGKEKALLGEVLQEDVVEEMEKWKDHWADDSSDSGNDDDKKDESVMPVAGAMPTEDMPLDVEPVKHKELELEPVASTSGTSGSLVLPDTSGDEEYARKLQEEFERQAQISQPLPPPPPSSAL</sequence>
<protein>
    <submittedName>
        <fullName evidence="1">Uncharacterized protein</fullName>
    </submittedName>
</protein>
<accession>A0ACC1IBG8</accession>
<organism evidence="1 2">
    <name type="scientific">Kickxella alabastrina</name>
    <dbReference type="NCBI Taxonomy" id="61397"/>
    <lineage>
        <taxon>Eukaryota</taxon>
        <taxon>Fungi</taxon>
        <taxon>Fungi incertae sedis</taxon>
        <taxon>Zoopagomycota</taxon>
        <taxon>Kickxellomycotina</taxon>
        <taxon>Kickxellomycetes</taxon>
        <taxon>Kickxellales</taxon>
        <taxon>Kickxellaceae</taxon>
        <taxon>Kickxella</taxon>
    </lineage>
</organism>
<keyword evidence="2" id="KW-1185">Reference proteome</keyword>
<evidence type="ECO:0000313" key="1">
    <source>
        <dbReference type="EMBL" id="KAJ1890583.1"/>
    </source>
</evidence>
<dbReference type="EMBL" id="JANBPG010001314">
    <property type="protein sequence ID" value="KAJ1890583.1"/>
    <property type="molecule type" value="Genomic_DNA"/>
</dbReference>
<name>A0ACC1IBG8_9FUNG</name>
<gene>
    <name evidence="1" type="ORF">LPJ66_007388</name>
</gene>
<proteinExistence type="predicted"/>
<feature type="non-terminal residue" evidence="1">
    <location>
        <position position="1"/>
    </location>
</feature>
<reference evidence="1" key="1">
    <citation type="submission" date="2022-07" db="EMBL/GenBank/DDBJ databases">
        <title>Phylogenomic reconstructions and comparative analyses of Kickxellomycotina fungi.</title>
        <authorList>
            <person name="Reynolds N.K."/>
            <person name="Stajich J.E."/>
            <person name="Barry K."/>
            <person name="Grigoriev I.V."/>
            <person name="Crous P."/>
            <person name="Smith M.E."/>
        </authorList>
    </citation>
    <scope>NUCLEOTIDE SEQUENCE</scope>
    <source>
        <strain evidence="1">Benny 63K</strain>
    </source>
</reference>
<dbReference type="Proteomes" id="UP001150581">
    <property type="component" value="Unassembled WGS sequence"/>
</dbReference>
<comment type="caution">
    <text evidence="1">The sequence shown here is derived from an EMBL/GenBank/DDBJ whole genome shotgun (WGS) entry which is preliminary data.</text>
</comment>
<evidence type="ECO:0000313" key="2">
    <source>
        <dbReference type="Proteomes" id="UP001150581"/>
    </source>
</evidence>